<evidence type="ECO:0000313" key="10">
    <source>
        <dbReference type="EMBL" id="HEW45163.1"/>
    </source>
</evidence>
<comment type="caution">
    <text evidence="10">The sequence shown here is derived from an EMBL/GenBank/DDBJ whole genome shotgun (WGS) entry which is preliminary data.</text>
</comment>
<dbReference type="PANTHER" id="PTHR30012">
    <property type="entry name" value="GENERAL SECRETION PATHWAY PROTEIN"/>
    <property type="match status" value="1"/>
</dbReference>
<comment type="subcellular location">
    <subcellularLocation>
        <location evidence="1">Cell inner membrane</location>
        <topology evidence="1">Multi-pass membrane protein</topology>
    </subcellularLocation>
</comment>
<feature type="transmembrane region" description="Helical" evidence="8">
    <location>
        <begin position="382"/>
        <end position="401"/>
    </location>
</feature>
<gene>
    <name evidence="10" type="ORF">ENO47_00575</name>
</gene>
<comment type="similarity">
    <text evidence="2">Belongs to the GSP F family.</text>
</comment>
<dbReference type="Gene3D" id="1.20.81.30">
    <property type="entry name" value="Type II secretion system (T2SS), domain F"/>
    <property type="match status" value="2"/>
</dbReference>
<evidence type="ECO:0000256" key="4">
    <source>
        <dbReference type="ARBA" id="ARBA00022519"/>
    </source>
</evidence>
<dbReference type="Pfam" id="PF00482">
    <property type="entry name" value="T2SSF"/>
    <property type="match status" value="2"/>
</dbReference>
<evidence type="ECO:0000256" key="2">
    <source>
        <dbReference type="ARBA" id="ARBA00005745"/>
    </source>
</evidence>
<evidence type="ECO:0000256" key="5">
    <source>
        <dbReference type="ARBA" id="ARBA00022692"/>
    </source>
</evidence>
<organism evidence="10">
    <name type="scientific">Hydrogenobacter sp</name>
    <dbReference type="NCBI Taxonomy" id="2152829"/>
    <lineage>
        <taxon>Bacteria</taxon>
        <taxon>Pseudomonadati</taxon>
        <taxon>Aquificota</taxon>
        <taxon>Aquificia</taxon>
        <taxon>Aquificales</taxon>
        <taxon>Aquificaceae</taxon>
        <taxon>Hydrogenobacter</taxon>
    </lineage>
</organism>
<dbReference type="InterPro" id="IPR018076">
    <property type="entry name" value="T2SS_GspF_dom"/>
</dbReference>
<dbReference type="PANTHER" id="PTHR30012:SF0">
    <property type="entry name" value="TYPE II SECRETION SYSTEM PROTEIN F-RELATED"/>
    <property type="match status" value="1"/>
</dbReference>
<dbReference type="EMBL" id="DSFP01000011">
    <property type="protein sequence ID" value="HEW45163.1"/>
    <property type="molecule type" value="Genomic_DNA"/>
</dbReference>
<sequence length="410" mass="45542">MPRYRYKAFDEMGSFVESEVDYPSQEALITDLQQKGLNIIQVTSLEEEKEGEKSAFKLSLPFGSRVSDRDLSIFCRQLGTMINAGLNLIDALNILSEQLPNKRLAEASKKVAIMVSEGKPISNSMAEFPSVFTEFIVNLVKVGEETGNLDIALIRAADYYEKMASIKNKIKSAAFYPTFVVIIATVIVTGILYFLVPTFAEIYNSLGGELPLPTQMLIAASNALRSSLLPILAFLIGFSFLFRFLMKKSYQFRRAVHSFMLRAPKMGDLVVKSTMARFARTMATLFSSGVVLERAFEIAGQVAGNVRIREALEAAKKDVIEGAPMHKALEKTGMFPKLIIAMVRVGEDTGKLDEMLDTIARFYEDEFDKAVEGMIKLIEPMLIVFIGGVVGLILIALYLPIFKMGELIKS</sequence>
<keyword evidence="6 8" id="KW-1133">Transmembrane helix</keyword>
<keyword evidence="3" id="KW-1003">Cell membrane</keyword>
<proteinExistence type="inferred from homology"/>
<keyword evidence="4" id="KW-0997">Cell inner membrane</keyword>
<feature type="transmembrane region" description="Helical" evidence="8">
    <location>
        <begin position="216"/>
        <end position="245"/>
    </location>
</feature>
<reference evidence="10" key="1">
    <citation type="journal article" date="2020" name="mSystems">
        <title>Genome- and Community-Level Interaction Insights into Carbon Utilization and Element Cycling Functions of Hydrothermarchaeota in Hydrothermal Sediment.</title>
        <authorList>
            <person name="Zhou Z."/>
            <person name="Liu Y."/>
            <person name="Xu W."/>
            <person name="Pan J."/>
            <person name="Luo Z.H."/>
            <person name="Li M."/>
        </authorList>
    </citation>
    <scope>NUCLEOTIDE SEQUENCE [LARGE SCALE GENOMIC DNA]</scope>
    <source>
        <strain evidence="10">SpSt-132</strain>
    </source>
</reference>
<evidence type="ECO:0000259" key="9">
    <source>
        <dbReference type="Pfam" id="PF00482"/>
    </source>
</evidence>
<accession>A0A7C2Z286</accession>
<feature type="transmembrane region" description="Helical" evidence="8">
    <location>
        <begin position="173"/>
        <end position="196"/>
    </location>
</feature>
<dbReference type="InterPro" id="IPR042094">
    <property type="entry name" value="T2SS_GspF_sf"/>
</dbReference>
<evidence type="ECO:0000256" key="7">
    <source>
        <dbReference type="ARBA" id="ARBA00023136"/>
    </source>
</evidence>
<dbReference type="FunFam" id="1.20.81.30:FF:000001">
    <property type="entry name" value="Type II secretion system protein F"/>
    <property type="match status" value="2"/>
</dbReference>
<dbReference type="InterPro" id="IPR003004">
    <property type="entry name" value="GspF/PilC"/>
</dbReference>
<dbReference type="PRINTS" id="PR00812">
    <property type="entry name" value="BCTERIALGSPF"/>
</dbReference>
<evidence type="ECO:0000256" key="1">
    <source>
        <dbReference type="ARBA" id="ARBA00004429"/>
    </source>
</evidence>
<protein>
    <submittedName>
        <fullName evidence="10">Type II secretion system F family protein</fullName>
    </submittedName>
</protein>
<evidence type="ECO:0000256" key="3">
    <source>
        <dbReference type="ARBA" id="ARBA00022475"/>
    </source>
</evidence>
<dbReference type="GO" id="GO:0005886">
    <property type="term" value="C:plasma membrane"/>
    <property type="evidence" value="ECO:0007669"/>
    <property type="project" value="UniProtKB-SubCell"/>
</dbReference>
<dbReference type="AlphaFoldDB" id="A0A7C2Z286"/>
<keyword evidence="5 8" id="KW-0812">Transmembrane</keyword>
<keyword evidence="7 8" id="KW-0472">Membrane</keyword>
<feature type="domain" description="Type II secretion system protein GspF" evidence="9">
    <location>
        <begin position="278"/>
        <end position="400"/>
    </location>
</feature>
<name>A0A7C2Z286_9AQUI</name>
<evidence type="ECO:0000256" key="6">
    <source>
        <dbReference type="ARBA" id="ARBA00022989"/>
    </source>
</evidence>
<feature type="domain" description="Type II secretion system protein GspF" evidence="9">
    <location>
        <begin position="74"/>
        <end position="197"/>
    </location>
</feature>
<evidence type="ECO:0000256" key="8">
    <source>
        <dbReference type="SAM" id="Phobius"/>
    </source>
</evidence>